<accession>A0A376TYN5</accession>
<dbReference type="AlphaFoldDB" id="A0A376TYN5"/>
<dbReference type="Proteomes" id="UP000254079">
    <property type="component" value="Unassembled WGS sequence"/>
</dbReference>
<proteinExistence type="predicted"/>
<evidence type="ECO:0000313" key="1">
    <source>
        <dbReference type="EMBL" id="STI81883.1"/>
    </source>
</evidence>
<protein>
    <submittedName>
        <fullName evidence="1">Putative permease</fullName>
    </submittedName>
</protein>
<dbReference type="EMBL" id="UGCP01000002">
    <property type="protein sequence ID" value="STI81883.1"/>
    <property type="molecule type" value="Genomic_DNA"/>
</dbReference>
<reference evidence="1 2" key="1">
    <citation type="submission" date="2018-06" db="EMBL/GenBank/DDBJ databases">
        <authorList>
            <consortium name="Pathogen Informatics"/>
            <person name="Doyle S."/>
        </authorList>
    </citation>
    <scope>NUCLEOTIDE SEQUENCE [LARGE SCALE GENOMIC DNA]</scope>
    <source>
        <strain evidence="1 2">NCTC8622</strain>
    </source>
</reference>
<sequence>MALSLSGIAAHAGADNPFAIPLSAVVGIPLYIRG</sequence>
<evidence type="ECO:0000313" key="2">
    <source>
        <dbReference type="Proteomes" id="UP000254079"/>
    </source>
</evidence>
<name>A0A376TYN5_ECOLX</name>
<organism evidence="1 2">
    <name type="scientific">Escherichia coli</name>
    <dbReference type="NCBI Taxonomy" id="562"/>
    <lineage>
        <taxon>Bacteria</taxon>
        <taxon>Pseudomonadati</taxon>
        <taxon>Pseudomonadota</taxon>
        <taxon>Gammaproteobacteria</taxon>
        <taxon>Enterobacterales</taxon>
        <taxon>Enterobacteriaceae</taxon>
        <taxon>Escherichia</taxon>
    </lineage>
</organism>
<gene>
    <name evidence="1" type="ORF">NCTC8622_00827</name>
</gene>